<dbReference type="Proteomes" id="UP000608955">
    <property type="component" value="Unassembled WGS sequence"/>
</dbReference>
<evidence type="ECO:0000313" key="3">
    <source>
        <dbReference type="Proteomes" id="UP000608955"/>
    </source>
</evidence>
<feature type="region of interest" description="Disordered" evidence="1">
    <location>
        <begin position="44"/>
        <end position="66"/>
    </location>
</feature>
<gene>
    <name evidence="2" type="ORF">GCM10010508_24390</name>
</gene>
<dbReference type="EMBL" id="BMVF01000005">
    <property type="protein sequence ID" value="GHD88399.1"/>
    <property type="molecule type" value="Genomic_DNA"/>
</dbReference>
<sequence>MEDDVRARDLLEQRRGQFLGALGEMGVGHQQQAHRLSVLPQCPRDLGGEGSEAPYGPRGTIQKIYR</sequence>
<organism evidence="2 3">
    <name type="scientific">Streptomyces naganishii JCM 4654</name>
    <dbReference type="NCBI Taxonomy" id="1306179"/>
    <lineage>
        <taxon>Bacteria</taxon>
        <taxon>Bacillati</taxon>
        <taxon>Actinomycetota</taxon>
        <taxon>Actinomycetes</taxon>
        <taxon>Kitasatosporales</taxon>
        <taxon>Streptomycetaceae</taxon>
        <taxon>Streptomyces</taxon>
    </lineage>
</organism>
<accession>A0A918Y258</accession>
<keyword evidence="3" id="KW-1185">Reference proteome</keyword>
<evidence type="ECO:0000256" key="1">
    <source>
        <dbReference type="SAM" id="MobiDB-lite"/>
    </source>
</evidence>
<reference evidence="2" key="2">
    <citation type="submission" date="2020-09" db="EMBL/GenBank/DDBJ databases">
        <authorList>
            <person name="Sun Q."/>
            <person name="Ohkuma M."/>
        </authorList>
    </citation>
    <scope>NUCLEOTIDE SEQUENCE</scope>
    <source>
        <strain evidence="2">JCM 4654</strain>
    </source>
</reference>
<evidence type="ECO:0000313" key="2">
    <source>
        <dbReference type="EMBL" id="GHD88399.1"/>
    </source>
</evidence>
<reference evidence="2" key="1">
    <citation type="journal article" date="2014" name="Int. J. Syst. Evol. Microbiol.">
        <title>Complete genome sequence of Corynebacterium casei LMG S-19264T (=DSM 44701T), isolated from a smear-ripened cheese.</title>
        <authorList>
            <consortium name="US DOE Joint Genome Institute (JGI-PGF)"/>
            <person name="Walter F."/>
            <person name="Albersmeier A."/>
            <person name="Kalinowski J."/>
            <person name="Ruckert C."/>
        </authorList>
    </citation>
    <scope>NUCLEOTIDE SEQUENCE</scope>
    <source>
        <strain evidence="2">JCM 4654</strain>
    </source>
</reference>
<comment type="caution">
    <text evidence="2">The sequence shown here is derived from an EMBL/GenBank/DDBJ whole genome shotgun (WGS) entry which is preliminary data.</text>
</comment>
<proteinExistence type="predicted"/>
<dbReference type="AlphaFoldDB" id="A0A918Y258"/>
<protein>
    <submittedName>
        <fullName evidence="2">Uncharacterized protein</fullName>
    </submittedName>
</protein>
<name>A0A918Y258_9ACTN</name>